<dbReference type="CDD" id="cd00299">
    <property type="entry name" value="GST_C_family"/>
    <property type="match status" value="1"/>
</dbReference>
<dbReference type="Proteomes" id="UP000245946">
    <property type="component" value="Unassembled WGS sequence"/>
</dbReference>
<dbReference type="Gene3D" id="1.20.1050.10">
    <property type="match status" value="1"/>
</dbReference>
<evidence type="ECO:0000259" key="1">
    <source>
        <dbReference type="PROSITE" id="PS50405"/>
    </source>
</evidence>
<dbReference type="STRING" id="58919.A0A316ZJX8"/>
<dbReference type="Pfam" id="PF13410">
    <property type="entry name" value="GST_C_2"/>
    <property type="match status" value="1"/>
</dbReference>
<evidence type="ECO:0000313" key="2">
    <source>
        <dbReference type="EMBL" id="PWO00666.1"/>
    </source>
</evidence>
<dbReference type="PROSITE" id="PS50405">
    <property type="entry name" value="GST_CTER"/>
    <property type="match status" value="1"/>
</dbReference>
<sequence>MGLTHVSLSHLVSISAHRLQPTPSPRRLIEKGYAASDVEMRSVDLLKGENFAPTYLRVNSAGTVPTLVVPLAETTGREQDTKFRALTDSVAVLNFLDASRSQQLLSQKNAAVDALPAPALAPATIEGKAASDALIQLVHCAEADPNFLLLCARSADELAAQAGGLQGAFVKGRDEALQRYRAEAAANADTVNPREASQNSKLLAFYDDKIAAQAPLVGAYLQHDAGAIAGFVEASRKAWKALPSTLAKLETQLQGTYALGDQFSLADVHLMAWLARLLAVVKGLPGAPDDELEALDAALKHEVCGGTAVGPKVRPQKAAPLAAVAHHADLLSPNKLSAYWKTLKTRPSYAAVYGEGLH</sequence>
<dbReference type="SUPFAM" id="SSF47616">
    <property type="entry name" value="GST C-terminal domain-like"/>
    <property type="match status" value="1"/>
</dbReference>
<name>A0A316ZJX8_9BASI</name>
<dbReference type="GeneID" id="37268667"/>
<dbReference type="OrthoDB" id="412788at2759"/>
<protein>
    <recommendedName>
        <fullName evidence="1">GST C-terminal domain-containing protein</fullName>
    </recommendedName>
</protein>
<dbReference type="InterPro" id="IPR036282">
    <property type="entry name" value="Glutathione-S-Trfase_C_sf"/>
</dbReference>
<dbReference type="EMBL" id="KZ819284">
    <property type="protein sequence ID" value="PWO00666.1"/>
    <property type="molecule type" value="Genomic_DNA"/>
</dbReference>
<dbReference type="InterPro" id="IPR010987">
    <property type="entry name" value="Glutathione-S-Trfase_C-like"/>
</dbReference>
<dbReference type="Gene3D" id="3.40.30.10">
    <property type="entry name" value="Glutaredoxin"/>
    <property type="match status" value="1"/>
</dbReference>
<dbReference type="SUPFAM" id="SSF52833">
    <property type="entry name" value="Thioredoxin-like"/>
    <property type="match status" value="1"/>
</dbReference>
<proteinExistence type="predicted"/>
<gene>
    <name evidence="2" type="ORF">FA09DRAFT_324215</name>
</gene>
<dbReference type="RefSeq" id="XP_025600944.1">
    <property type="nucleotide sequence ID" value="XM_025741123.1"/>
</dbReference>
<accession>A0A316ZJX8</accession>
<dbReference type="AlphaFoldDB" id="A0A316ZJX8"/>
<reference evidence="2 3" key="1">
    <citation type="journal article" date="2018" name="Mol. Biol. Evol.">
        <title>Broad Genomic Sampling Reveals a Smut Pathogenic Ancestry of the Fungal Clade Ustilaginomycotina.</title>
        <authorList>
            <person name="Kijpornyongpan T."/>
            <person name="Mondo S.J."/>
            <person name="Barry K."/>
            <person name="Sandor L."/>
            <person name="Lee J."/>
            <person name="Lipzen A."/>
            <person name="Pangilinan J."/>
            <person name="LaButti K."/>
            <person name="Hainaut M."/>
            <person name="Henrissat B."/>
            <person name="Grigoriev I.V."/>
            <person name="Spatafora J.W."/>
            <person name="Aime M.C."/>
        </authorList>
    </citation>
    <scope>NUCLEOTIDE SEQUENCE [LARGE SCALE GENOMIC DNA]</scope>
    <source>
        <strain evidence="2 3">MCA 4186</strain>
    </source>
</reference>
<feature type="domain" description="GST C-terminal" evidence="1">
    <location>
        <begin position="192"/>
        <end position="321"/>
    </location>
</feature>
<dbReference type="InterPro" id="IPR036249">
    <property type="entry name" value="Thioredoxin-like_sf"/>
</dbReference>
<organism evidence="2 3">
    <name type="scientific">Tilletiopsis washingtonensis</name>
    <dbReference type="NCBI Taxonomy" id="58919"/>
    <lineage>
        <taxon>Eukaryota</taxon>
        <taxon>Fungi</taxon>
        <taxon>Dikarya</taxon>
        <taxon>Basidiomycota</taxon>
        <taxon>Ustilaginomycotina</taxon>
        <taxon>Exobasidiomycetes</taxon>
        <taxon>Entylomatales</taxon>
        <taxon>Entylomatales incertae sedis</taxon>
        <taxon>Tilletiopsis</taxon>
    </lineage>
</organism>
<evidence type="ECO:0000313" key="3">
    <source>
        <dbReference type="Proteomes" id="UP000245946"/>
    </source>
</evidence>
<keyword evidence="3" id="KW-1185">Reference proteome</keyword>